<evidence type="ECO:0000256" key="2">
    <source>
        <dbReference type="SAM" id="Phobius"/>
    </source>
</evidence>
<evidence type="ECO:0000313" key="3">
    <source>
        <dbReference type="EMBL" id="EOO68130.1"/>
    </source>
</evidence>
<organism evidence="3 4">
    <name type="scientific">Bacillus cereus VD196</name>
    <dbReference type="NCBI Taxonomy" id="1053243"/>
    <lineage>
        <taxon>Bacteria</taxon>
        <taxon>Bacillati</taxon>
        <taxon>Bacillota</taxon>
        <taxon>Bacilli</taxon>
        <taxon>Bacillales</taxon>
        <taxon>Bacillaceae</taxon>
        <taxon>Bacillus</taxon>
        <taxon>Bacillus cereus group</taxon>
    </lineage>
</organism>
<accession>A0A9W5V9T4</accession>
<feature type="transmembrane region" description="Helical" evidence="2">
    <location>
        <begin position="104"/>
        <end position="123"/>
    </location>
</feature>
<feature type="transmembrane region" description="Helical" evidence="2">
    <location>
        <begin position="12"/>
        <end position="29"/>
    </location>
</feature>
<evidence type="ECO:0000256" key="1">
    <source>
        <dbReference type="SAM" id="Coils"/>
    </source>
</evidence>
<evidence type="ECO:0000313" key="4">
    <source>
        <dbReference type="Proteomes" id="UP000014023"/>
    </source>
</evidence>
<keyword evidence="2" id="KW-0812">Transmembrane</keyword>
<comment type="caution">
    <text evidence="3">The sequence shown here is derived from an EMBL/GenBank/DDBJ whole genome shotgun (WGS) entry which is preliminary data.</text>
</comment>
<feature type="coiled-coil region" evidence="1">
    <location>
        <begin position="132"/>
        <end position="187"/>
    </location>
</feature>
<reference evidence="3 4" key="1">
    <citation type="submission" date="2012-12" db="EMBL/GenBank/DDBJ databases">
        <title>The Genome Sequence of Bacillus cereus VD196.</title>
        <authorList>
            <consortium name="The Broad Institute Genome Sequencing Platform"/>
            <consortium name="The Broad Institute Genome Sequencing Center for Infectious Disease"/>
            <person name="Feldgarden M."/>
            <person name="Van der Auwera G.A."/>
            <person name="Mahillon J."/>
            <person name="Duprez V."/>
            <person name="Timmery S."/>
            <person name="Mattelet C."/>
            <person name="Dierick K."/>
            <person name="Sun M."/>
            <person name="Yu Z."/>
            <person name="Zhu L."/>
            <person name="Hu X."/>
            <person name="Shank E.B."/>
            <person name="Swiecicka I."/>
            <person name="Hansen B.M."/>
            <person name="Andrup L."/>
            <person name="Walker B."/>
            <person name="Young S.K."/>
            <person name="Zeng Q."/>
            <person name="Gargeya S."/>
            <person name="Fitzgerald M."/>
            <person name="Haas B."/>
            <person name="Abouelleil A."/>
            <person name="Alvarado L."/>
            <person name="Arachchi H.M."/>
            <person name="Berlin A.M."/>
            <person name="Chapman S.B."/>
            <person name="Dewar J."/>
            <person name="Goldberg J."/>
            <person name="Griggs A."/>
            <person name="Gujja S."/>
            <person name="Hansen M."/>
            <person name="Howarth C."/>
            <person name="Imamovic A."/>
            <person name="Larimer J."/>
            <person name="McCowan C."/>
            <person name="Murphy C."/>
            <person name="Neiman D."/>
            <person name="Pearson M."/>
            <person name="Priest M."/>
            <person name="Roberts A."/>
            <person name="Saif S."/>
            <person name="Shea T."/>
            <person name="Sisk P."/>
            <person name="Sykes S."/>
            <person name="Wortman J."/>
            <person name="Nusbaum C."/>
            <person name="Birren B."/>
        </authorList>
    </citation>
    <scope>NUCLEOTIDE SEQUENCE [LARGE SCALE GENOMIC DNA]</scope>
    <source>
        <strain evidence="3 4">VD196</strain>
    </source>
</reference>
<keyword evidence="2" id="KW-1133">Transmembrane helix</keyword>
<feature type="transmembrane region" description="Helical" evidence="2">
    <location>
        <begin position="35"/>
        <end position="53"/>
    </location>
</feature>
<gene>
    <name evidence="3" type="ORF">IKE_01604</name>
</gene>
<feature type="transmembrane region" description="Helical" evidence="2">
    <location>
        <begin position="74"/>
        <end position="92"/>
    </location>
</feature>
<proteinExistence type="predicted"/>
<dbReference type="Proteomes" id="UP000014023">
    <property type="component" value="Unassembled WGS sequence"/>
</dbReference>
<keyword evidence="1" id="KW-0175">Coiled coil</keyword>
<dbReference type="EMBL" id="AHFL01000007">
    <property type="protein sequence ID" value="EOO68130.1"/>
    <property type="molecule type" value="Genomic_DNA"/>
</dbReference>
<keyword evidence="2" id="KW-0472">Membrane</keyword>
<dbReference type="AlphaFoldDB" id="A0A9W5V9T4"/>
<name>A0A9W5V9T4_BACCE</name>
<sequence>MMKKNWFLEMEKITIFMGAAILSLGISNLTGSSNISTALVTGISLAGLSLTLSDLLNKHTERKNNPVLHRGAQIVGGILYYIAALSIIALPNSNFITSMPKDTLDSFSTSASVIALGLVFMMIGDNNRRAVVNEQKQKIDEIQSLRKQFEDHFEARLETINELARIIKEQNKTIKDLEYTVEESKKEKIEVGNRDF</sequence>
<protein>
    <submittedName>
        <fullName evidence="3">Uncharacterized protein</fullName>
    </submittedName>
</protein>